<reference evidence="1" key="2">
    <citation type="submission" date="2025-08" db="UniProtKB">
        <authorList>
            <consortium name="Ensembl"/>
        </authorList>
    </citation>
    <scope>IDENTIFICATION</scope>
</reference>
<dbReference type="EMBL" id="AAPE02034965">
    <property type="status" value="NOT_ANNOTATED_CDS"/>
    <property type="molecule type" value="Genomic_DNA"/>
</dbReference>
<accession>G1QG07</accession>
<protein>
    <submittedName>
        <fullName evidence="1">Uncharacterized protein</fullName>
    </submittedName>
</protein>
<dbReference type="HOGENOM" id="CLU_3260385_0_0_1"/>
<reference evidence="1" key="3">
    <citation type="submission" date="2025-09" db="UniProtKB">
        <authorList>
            <consortium name="Ensembl"/>
        </authorList>
    </citation>
    <scope>IDENTIFICATION</scope>
</reference>
<organism evidence="1 2">
    <name type="scientific">Myotis lucifugus</name>
    <name type="common">Little brown bat</name>
    <dbReference type="NCBI Taxonomy" id="59463"/>
    <lineage>
        <taxon>Eukaryota</taxon>
        <taxon>Metazoa</taxon>
        <taxon>Chordata</taxon>
        <taxon>Craniata</taxon>
        <taxon>Vertebrata</taxon>
        <taxon>Euteleostomi</taxon>
        <taxon>Mammalia</taxon>
        <taxon>Eutheria</taxon>
        <taxon>Laurasiatheria</taxon>
        <taxon>Chiroptera</taxon>
        <taxon>Yangochiroptera</taxon>
        <taxon>Vespertilionidae</taxon>
        <taxon>Myotis</taxon>
    </lineage>
</organism>
<name>G1QG07_MYOLU</name>
<proteinExistence type="predicted"/>
<dbReference type="Ensembl" id="ENSMLUT00000027237.1">
    <property type="protein sequence ID" value="ENSMLUP00000022640.1"/>
    <property type="gene ID" value="ENSMLUG00000029510.1"/>
</dbReference>
<dbReference type="AlphaFoldDB" id="G1QG07"/>
<keyword evidence="2" id="KW-1185">Reference proteome</keyword>
<evidence type="ECO:0000313" key="1">
    <source>
        <dbReference type="Ensembl" id="ENSMLUP00000022640.1"/>
    </source>
</evidence>
<dbReference type="Proteomes" id="UP000001074">
    <property type="component" value="Unassembled WGS sequence"/>
</dbReference>
<reference evidence="1 2" key="1">
    <citation type="journal article" date="2011" name="Nature">
        <title>A high-resolution map of human evolutionary constraint using 29 mammals.</title>
        <authorList>
            <person name="Lindblad-Toh K."/>
            <person name="Garber M."/>
            <person name="Zuk O."/>
            <person name="Lin M.F."/>
            <person name="Parker B.J."/>
            <person name="Washietl S."/>
            <person name="Kheradpour P."/>
            <person name="Ernst J."/>
            <person name="Jordan G."/>
            <person name="Mauceli E."/>
            <person name="Ward L.D."/>
            <person name="Lowe C.B."/>
            <person name="Holloway A.K."/>
            <person name="Clamp M."/>
            <person name="Gnerre S."/>
            <person name="Alfoldi J."/>
            <person name="Beal K."/>
            <person name="Chang J."/>
            <person name="Clawson H."/>
            <person name="Cuff J."/>
            <person name="Di Palma F."/>
            <person name="Fitzgerald S."/>
            <person name="Flicek P."/>
            <person name="Guttman M."/>
            <person name="Hubisz M.J."/>
            <person name="Jaffe D.B."/>
            <person name="Jungreis I."/>
            <person name="Kent W.J."/>
            <person name="Kostka D."/>
            <person name="Lara M."/>
            <person name="Martins A.L."/>
            <person name="Massingham T."/>
            <person name="Moltke I."/>
            <person name="Raney B.J."/>
            <person name="Rasmussen M.D."/>
            <person name="Robinson J."/>
            <person name="Stark A."/>
            <person name="Vilella A.J."/>
            <person name="Wen J."/>
            <person name="Xie X."/>
            <person name="Zody M.C."/>
            <person name="Baldwin J."/>
            <person name="Bloom T."/>
            <person name="Chin C.W."/>
            <person name="Heiman D."/>
            <person name="Nicol R."/>
            <person name="Nusbaum C."/>
            <person name="Young S."/>
            <person name="Wilkinson J."/>
            <person name="Worley K.C."/>
            <person name="Kovar C.L."/>
            <person name="Muzny D.M."/>
            <person name="Gibbs R.A."/>
            <person name="Cree A."/>
            <person name="Dihn H.H."/>
            <person name="Fowler G."/>
            <person name="Jhangiani S."/>
            <person name="Joshi V."/>
            <person name="Lee S."/>
            <person name="Lewis L.R."/>
            <person name="Nazareth L.V."/>
            <person name="Okwuonu G."/>
            <person name="Santibanez J."/>
            <person name="Warren W.C."/>
            <person name="Mardis E.R."/>
            <person name="Weinstock G.M."/>
            <person name="Wilson R.K."/>
            <person name="Delehaunty K."/>
            <person name="Dooling D."/>
            <person name="Fronik C."/>
            <person name="Fulton L."/>
            <person name="Fulton B."/>
            <person name="Graves T."/>
            <person name="Minx P."/>
            <person name="Sodergren E."/>
            <person name="Birney E."/>
            <person name="Margulies E.H."/>
            <person name="Herrero J."/>
            <person name="Green E.D."/>
            <person name="Haussler D."/>
            <person name="Siepel A."/>
            <person name="Goldman N."/>
            <person name="Pollard K.S."/>
            <person name="Pedersen J.S."/>
            <person name="Lander E.S."/>
            <person name="Kellis M."/>
        </authorList>
    </citation>
    <scope>NUCLEOTIDE SEQUENCE [LARGE SCALE GENOMIC DNA]</scope>
</reference>
<sequence>MMSAISQSHNTLSSYAFFMSPNFRLVNDLLTCRFRSSVIRWI</sequence>
<dbReference type="InParanoid" id="G1QG07"/>
<evidence type="ECO:0000313" key="2">
    <source>
        <dbReference type="Proteomes" id="UP000001074"/>
    </source>
</evidence>